<dbReference type="PANTHER" id="PTHR43674:SF2">
    <property type="entry name" value="BETA-UREIDOPROPIONASE"/>
    <property type="match status" value="1"/>
</dbReference>
<proteinExistence type="predicted"/>
<comment type="caution">
    <text evidence="3">The sequence shown here is derived from an EMBL/GenBank/DDBJ whole genome shotgun (WGS) entry which is preliminary data.</text>
</comment>
<dbReference type="PANTHER" id="PTHR43674">
    <property type="entry name" value="NITRILASE C965.09-RELATED"/>
    <property type="match status" value="1"/>
</dbReference>
<dbReference type="GO" id="GO:0033388">
    <property type="term" value="P:putrescine biosynthetic process from arginine"/>
    <property type="evidence" value="ECO:0007669"/>
    <property type="project" value="TreeGrafter"/>
</dbReference>
<dbReference type="Gene3D" id="3.60.110.10">
    <property type="entry name" value="Carbon-nitrogen hydrolase"/>
    <property type="match status" value="1"/>
</dbReference>
<reference evidence="3 4" key="1">
    <citation type="submission" date="2017-09" db="EMBL/GenBank/DDBJ databases">
        <title>Large-scale bioinformatics analysis of Bacillus genomes uncovers conserved roles of natural products in bacterial physiology.</title>
        <authorList>
            <consortium name="Agbiome Team Llc"/>
            <person name="Bleich R.M."/>
            <person name="Grubbs K.J."/>
            <person name="Santa Maria K.C."/>
            <person name="Allen S.E."/>
            <person name="Farag S."/>
            <person name="Shank E.A."/>
            <person name="Bowers A."/>
        </authorList>
    </citation>
    <scope>NUCLEOTIDE SEQUENCE [LARGE SCALE GENOMIC DNA]</scope>
    <source>
        <strain evidence="3 4">AFS061806</strain>
    </source>
</reference>
<dbReference type="CDD" id="cd07573">
    <property type="entry name" value="CPA"/>
    <property type="match status" value="1"/>
</dbReference>
<dbReference type="Proteomes" id="UP000224076">
    <property type="component" value="Unassembled WGS sequence"/>
</dbReference>
<feature type="domain" description="CN hydrolase" evidence="2">
    <location>
        <begin position="4"/>
        <end position="253"/>
    </location>
</feature>
<evidence type="ECO:0000313" key="4">
    <source>
        <dbReference type="Proteomes" id="UP000224076"/>
    </source>
</evidence>
<dbReference type="GO" id="GO:0050126">
    <property type="term" value="F:N-carbamoylputrescine amidase activity"/>
    <property type="evidence" value="ECO:0007669"/>
    <property type="project" value="TreeGrafter"/>
</dbReference>
<accession>A0A2B3TTX6</accession>
<gene>
    <name evidence="3" type="ORF">COK86_24935</name>
</gene>
<sequence length="285" mass="32203">MSEVTIGLVQLACNENIKGNIERTIAKVKESAEKGAQIICLQELYHAEYFAQNVSVRNYELAIPFEHEALQAMKRLAEELHVVIIVPFYEWVAQGIYFNSAAVFDADGKYLGTTRKNHIPDGPSYHEKYYFTPGNTGYPVYSTKYGKIGIGICWDEWFPEVARILTLKGAEILFYPSAIGSEPDYPELSTKPVWTKAISAHSIHNGVFVAAVNRVGKEKDMCFYGGSFISNPMGDIVCSLGEEEGILIRKIDTKEINEARNLLQFLRDRRTDTYSLILEKEVLNR</sequence>
<dbReference type="InterPro" id="IPR003010">
    <property type="entry name" value="C-N_Hydrolase"/>
</dbReference>
<organism evidence="3 4">
    <name type="scientific">Bacillus cereus</name>
    <dbReference type="NCBI Taxonomy" id="1396"/>
    <lineage>
        <taxon>Bacteria</taxon>
        <taxon>Bacillati</taxon>
        <taxon>Bacillota</taxon>
        <taxon>Bacilli</taxon>
        <taxon>Bacillales</taxon>
        <taxon>Bacillaceae</taxon>
        <taxon>Bacillus</taxon>
        <taxon>Bacillus cereus group</taxon>
    </lineage>
</organism>
<dbReference type="InterPro" id="IPR036526">
    <property type="entry name" value="C-N_Hydrolase_sf"/>
</dbReference>
<name>A0A2B3TTX6_BACCE</name>
<dbReference type="Pfam" id="PF00795">
    <property type="entry name" value="CN_hydrolase"/>
    <property type="match status" value="1"/>
</dbReference>
<evidence type="ECO:0000313" key="3">
    <source>
        <dbReference type="EMBL" id="PFU38783.1"/>
    </source>
</evidence>
<dbReference type="PROSITE" id="PS50263">
    <property type="entry name" value="CN_HYDROLASE"/>
    <property type="match status" value="1"/>
</dbReference>
<evidence type="ECO:0000259" key="2">
    <source>
        <dbReference type="PROSITE" id="PS50263"/>
    </source>
</evidence>
<dbReference type="AlphaFoldDB" id="A0A2B3TTX6"/>
<evidence type="ECO:0000256" key="1">
    <source>
        <dbReference type="ARBA" id="ARBA00022801"/>
    </source>
</evidence>
<protein>
    <submittedName>
        <fullName evidence="3">N-carbamoylputrescine amidase</fullName>
    </submittedName>
</protein>
<dbReference type="RefSeq" id="WP_098500852.1">
    <property type="nucleotide sequence ID" value="NZ_NUXC01000034.1"/>
</dbReference>
<dbReference type="EMBL" id="NVDG01000046">
    <property type="protein sequence ID" value="PFU38783.1"/>
    <property type="molecule type" value="Genomic_DNA"/>
</dbReference>
<keyword evidence="1" id="KW-0378">Hydrolase</keyword>
<dbReference type="SUPFAM" id="SSF56317">
    <property type="entry name" value="Carbon-nitrogen hydrolase"/>
    <property type="match status" value="1"/>
</dbReference>
<dbReference type="InterPro" id="IPR050345">
    <property type="entry name" value="Aliph_Amidase/BUP"/>
</dbReference>